<dbReference type="Proteomes" id="UP000525078">
    <property type="component" value="Unassembled WGS sequence"/>
</dbReference>
<dbReference type="AlphaFoldDB" id="A0A7J6FHI4"/>
<comment type="caution">
    <text evidence="2">The sequence shown here is derived from an EMBL/GenBank/DDBJ whole genome shotgun (WGS) entry which is preliminary data.</text>
</comment>
<organism evidence="2 3">
    <name type="scientific">Cannabis sativa</name>
    <name type="common">Hemp</name>
    <name type="synonym">Marijuana</name>
    <dbReference type="NCBI Taxonomy" id="3483"/>
    <lineage>
        <taxon>Eukaryota</taxon>
        <taxon>Viridiplantae</taxon>
        <taxon>Streptophyta</taxon>
        <taxon>Embryophyta</taxon>
        <taxon>Tracheophyta</taxon>
        <taxon>Spermatophyta</taxon>
        <taxon>Magnoliopsida</taxon>
        <taxon>eudicotyledons</taxon>
        <taxon>Gunneridae</taxon>
        <taxon>Pentapetalae</taxon>
        <taxon>rosids</taxon>
        <taxon>fabids</taxon>
        <taxon>Rosales</taxon>
        <taxon>Cannabaceae</taxon>
        <taxon>Cannabis</taxon>
    </lineage>
</organism>
<accession>A0A7J6FHI4</accession>
<proteinExistence type="predicted"/>
<evidence type="ECO:0000256" key="1">
    <source>
        <dbReference type="SAM" id="SignalP"/>
    </source>
</evidence>
<dbReference type="EMBL" id="JAATIP010000119">
    <property type="protein sequence ID" value="KAF4370163.1"/>
    <property type="molecule type" value="Genomic_DNA"/>
</dbReference>
<sequence length="97" mass="10931">MGKSLRLCNFLLIAILILIASSNKVVMGELCNVVLSDYTCKHAGFDKRCKQECTENFPQSKSICEALKVPLLEFLLADVAINVKLNYIWIHILPSLY</sequence>
<feature type="chain" id="PRO_5029449196" evidence="1">
    <location>
        <begin position="29"/>
        <end position="97"/>
    </location>
</feature>
<evidence type="ECO:0000313" key="2">
    <source>
        <dbReference type="EMBL" id="KAF4370163.1"/>
    </source>
</evidence>
<name>A0A7J6FHI4_CANSA</name>
<feature type="signal peptide" evidence="1">
    <location>
        <begin position="1"/>
        <end position="28"/>
    </location>
</feature>
<reference evidence="2 3" key="1">
    <citation type="journal article" date="2020" name="bioRxiv">
        <title>Sequence and annotation of 42 cannabis genomes reveals extensive copy number variation in cannabinoid synthesis and pathogen resistance genes.</title>
        <authorList>
            <person name="Mckernan K.J."/>
            <person name="Helbert Y."/>
            <person name="Kane L.T."/>
            <person name="Ebling H."/>
            <person name="Zhang L."/>
            <person name="Liu B."/>
            <person name="Eaton Z."/>
            <person name="Mclaughlin S."/>
            <person name="Kingan S."/>
            <person name="Baybayan P."/>
            <person name="Concepcion G."/>
            <person name="Jordan M."/>
            <person name="Riva A."/>
            <person name="Barbazuk W."/>
            <person name="Harkins T."/>
        </authorList>
    </citation>
    <scope>NUCLEOTIDE SEQUENCE [LARGE SCALE GENOMIC DNA]</scope>
    <source>
        <strain evidence="3">cv. Jamaican Lion 4</strain>
        <tissue evidence="2">Leaf</tissue>
    </source>
</reference>
<gene>
    <name evidence="2" type="ORF">F8388_007304</name>
</gene>
<evidence type="ECO:0000313" key="3">
    <source>
        <dbReference type="Proteomes" id="UP000525078"/>
    </source>
</evidence>
<keyword evidence="1" id="KW-0732">Signal</keyword>
<protein>
    <submittedName>
        <fullName evidence="2">Uncharacterized protein</fullName>
    </submittedName>
</protein>